<dbReference type="InterPro" id="IPR026961">
    <property type="entry name" value="PGG_dom"/>
</dbReference>
<keyword evidence="5" id="KW-1185">Reference proteome</keyword>
<feature type="repeat" description="ANK" evidence="1">
    <location>
        <begin position="196"/>
        <end position="225"/>
    </location>
</feature>
<dbReference type="eggNOG" id="KOG0504">
    <property type="taxonomic scope" value="Eukaryota"/>
</dbReference>
<dbReference type="Pfam" id="PF13962">
    <property type="entry name" value="PGG"/>
    <property type="match status" value="1"/>
</dbReference>
<keyword evidence="2" id="KW-1133">Transmembrane helix</keyword>
<name>W9SUA5_9ROSA</name>
<evidence type="ECO:0000256" key="1">
    <source>
        <dbReference type="PROSITE-ProRule" id="PRU00023"/>
    </source>
</evidence>
<protein>
    <submittedName>
        <fullName evidence="4">Ankyrin repeat-containing protein</fullName>
    </submittedName>
</protein>
<reference evidence="5" key="1">
    <citation type="submission" date="2013-01" db="EMBL/GenBank/DDBJ databases">
        <title>Draft Genome Sequence of a Mulberry Tree, Morus notabilis C.K. Schneid.</title>
        <authorList>
            <person name="He N."/>
            <person name="Zhao S."/>
        </authorList>
    </citation>
    <scope>NUCLEOTIDE SEQUENCE</scope>
</reference>
<dbReference type="Gene3D" id="1.25.40.20">
    <property type="entry name" value="Ankyrin repeat-containing domain"/>
    <property type="match status" value="1"/>
</dbReference>
<evidence type="ECO:0000313" key="5">
    <source>
        <dbReference type="Proteomes" id="UP000030645"/>
    </source>
</evidence>
<accession>W9SUA5</accession>
<proteinExistence type="predicted"/>
<keyword evidence="2" id="KW-0812">Transmembrane</keyword>
<dbReference type="PANTHER" id="PTHR24128">
    <property type="entry name" value="HOMEOBOX PROTEIN WARIAI"/>
    <property type="match status" value="1"/>
</dbReference>
<dbReference type="Proteomes" id="UP000030645">
    <property type="component" value="Unassembled WGS sequence"/>
</dbReference>
<feature type="transmembrane region" description="Helical" evidence="2">
    <location>
        <begin position="398"/>
        <end position="415"/>
    </location>
</feature>
<keyword evidence="2" id="KW-0472">Membrane</keyword>
<dbReference type="EMBL" id="KE346119">
    <property type="protein sequence ID" value="EXC26794.1"/>
    <property type="molecule type" value="Genomic_DNA"/>
</dbReference>
<organism evidence="4 5">
    <name type="scientific">Morus notabilis</name>
    <dbReference type="NCBI Taxonomy" id="981085"/>
    <lineage>
        <taxon>Eukaryota</taxon>
        <taxon>Viridiplantae</taxon>
        <taxon>Streptophyta</taxon>
        <taxon>Embryophyta</taxon>
        <taxon>Tracheophyta</taxon>
        <taxon>Spermatophyta</taxon>
        <taxon>Magnoliopsida</taxon>
        <taxon>eudicotyledons</taxon>
        <taxon>Gunneridae</taxon>
        <taxon>Pentapetalae</taxon>
        <taxon>rosids</taxon>
        <taxon>fabids</taxon>
        <taxon>Rosales</taxon>
        <taxon>Moraceae</taxon>
        <taxon>Moreae</taxon>
        <taxon>Morus</taxon>
    </lineage>
</organism>
<dbReference type="STRING" id="981085.W9SUA5"/>
<evidence type="ECO:0000256" key="2">
    <source>
        <dbReference type="SAM" id="Phobius"/>
    </source>
</evidence>
<dbReference type="PANTHER" id="PTHR24128:SF24">
    <property type="entry name" value="ANKYRIN REPEAT PROTEIN"/>
    <property type="match status" value="1"/>
</dbReference>
<gene>
    <name evidence="4" type="ORF">L484_023412</name>
</gene>
<feature type="domain" description="PGG" evidence="3">
    <location>
        <begin position="302"/>
        <end position="390"/>
    </location>
</feature>
<dbReference type="SMART" id="SM00248">
    <property type="entry name" value="ANK"/>
    <property type="match status" value="5"/>
</dbReference>
<keyword evidence="1" id="KW-0040">ANK repeat</keyword>
<dbReference type="InterPro" id="IPR002110">
    <property type="entry name" value="Ankyrin_rpt"/>
</dbReference>
<feature type="transmembrane region" description="Helical" evidence="2">
    <location>
        <begin position="421"/>
        <end position="443"/>
    </location>
</feature>
<dbReference type="Pfam" id="PF13857">
    <property type="entry name" value="Ank_5"/>
    <property type="match status" value="1"/>
</dbReference>
<dbReference type="Pfam" id="PF12796">
    <property type="entry name" value="Ank_2"/>
    <property type="match status" value="1"/>
</dbReference>
<feature type="repeat" description="ANK" evidence="1">
    <location>
        <begin position="113"/>
        <end position="136"/>
    </location>
</feature>
<dbReference type="PROSITE" id="PS50297">
    <property type="entry name" value="ANK_REP_REGION"/>
    <property type="match status" value="2"/>
</dbReference>
<evidence type="ECO:0000313" key="4">
    <source>
        <dbReference type="EMBL" id="EXC26794.1"/>
    </source>
</evidence>
<dbReference type="PRINTS" id="PR01415">
    <property type="entry name" value="ANKYRIN"/>
</dbReference>
<dbReference type="AlphaFoldDB" id="W9SUA5"/>
<sequence length="466" mass="52934">MILHDLEVSVDERLKAAAQGGDIDKLYTLIREDPHVLDRIDETPFVDTPMHVAASFGKTEFAMETMQLKPSFARKLNQEGFTPLHLALLKKQTLMVYSLIFADSELIRVHGKEGKTPLHYAAEQGNVYLLKTFLQRCPSSIEDVTNHEDTALQIAVKNKKFDAFCLLVLRLRTAVDKGSEIREYKTLNWQNNVFDTALHIAVKTHQPEVVRVLIDNHVDLNIKNSESLTPLEILESDDSQSQSQVNNPEAREAIKERLRRARASKFLSFFRWKSSKCYLPPTVNLLERWYIDITRGKNGLAEESRNMLLVGLVLIATVGYQCVLSPPGGVWQADRNNSTTTHDNKSSSEIHHPGTVVMGNWSFLFFMLFNSLALALTTHAICFLVMKPESSWWYFNRSLLITFGPLCYLISLQTISPNNTLFARIIVIPTLVYILLPIAHARIRANLRYKTRNWPMSPSSTHGVAT</sequence>
<evidence type="ECO:0000259" key="3">
    <source>
        <dbReference type="Pfam" id="PF13962"/>
    </source>
</evidence>
<feature type="transmembrane region" description="Helical" evidence="2">
    <location>
        <begin position="363"/>
        <end position="386"/>
    </location>
</feature>
<dbReference type="InterPro" id="IPR036770">
    <property type="entry name" value="Ankyrin_rpt-contain_sf"/>
</dbReference>
<dbReference type="SUPFAM" id="SSF48403">
    <property type="entry name" value="Ankyrin repeat"/>
    <property type="match status" value="1"/>
</dbReference>
<dbReference type="PROSITE" id="PS50088">
    <property type="entry name" value="ANK_REPEAT"/>
    <property type="match status" value="2"/>
</dbReference>